<dbReference type="RefSeq" id="WP_089712665.1">
    <property type="nucleotide sequence ID" value="NZ_FMAR01000008.1"/>
</dbReference>
<name>A0A1C4EFK3_9BACT</name>
<reference evidence="3 4" key="1">
    <citation type="submission" date="2016-08" db="EMBL/GenBank/DDBJ databases">
        <authorList>
            <person name="Seilhamer J.J."/>
        </authorList>
    </citation>
    <scope>NUCLEOTIDE SEQUENCE [LARGE SCALE GENOMIC DNA]</scope>
    <source>
        <strain evidence="3 4">A37T2</strain>
    </source>
</reference>
<evidence type="ECO:0000256" key="1">
    <source>
        <dbReference type="SAM" id="MobiDB-lite"/>
    </source>
</evidence>
<feature type="chain" id="PRO_5008691147" description="Outer membrane protein beta-barrel family protein" evidence="2">
    <location>
        <begin position="37"/>
        <end position="953"/>
    </location>
</feature>
<keyword evidence="4" id="KW-1185">Reference proteome</keyword>
<dbReference type="EMBL" id="FMAR01000008">
    <property type="protein sequence ID" value="SCC42355.1"/>
    <property type="molecule type" value="Genomic_DNA"/>
</dbReference>
<dbReference type="STRING" id="1335309.GA0116948_10873"/>
<dbReference type="AlphaFoldDB" id="A0A1C4EFK3"/>
<keyword evidence="2" id="KW-0732">Signal</keyword>
<organism evidence="3 4">
    <name type="scientific">Chitinophaga costaii</name>
    <dbReference type="NCBI Taxonomy" id="1335309"/>
    <lineage>
        <taxon>Bacteria</taxon>
        <taxon>Pseudomonadati</taxon>
        <taxon>Bacteroidota</taxon>
        <taxon>Chitinophagia</taxon>
        <taxon>Chitinophagales</taxon>
        <taxon>Chitinophagaceae</taxon>
        <taxon>Chitinophaga</taxon>
    </lineage>
</organism>
<proteinExistence type="predicted"/>
<feature type="signal peptide" evidence="2">
    <location>
        <begin position="1"/>
        <end position="36"/>
    </location>
</feature>
<protein>
    <recommendedName>
        <fullName evidence="5">Outer membrane protein beta-barrel family protein</fullName>
    </recommendedName>
</protein>
<dbReference type="OrthoDB" id="606930at2"/>
<evidence type="ECO:0000313" key="4">
    <source>
        <dbReference type="Proteomes" id="UP000242818"/>
    </source>
</evidence>
<evidence type="ECO:0000313" key="3">
    <source>
        <dbReference type="EMBL" id="SCC42355.1"/>
    </source>
</evidence>
<dbReference type="SUPFAM" id="SSF56935">
    <property type="entry name" value="Porins"/>
    <property type="match status" value="1"/>
</dbReference>
<evidence type="ECO:0008006" key="5">
    <source>
        <dbReference type="Google" id="ProtNLM"/>
    </source>
</evidence>
<feature type="region of interest" description="Disordered" evidence="1">
    <location>
        <begin position="428"/>
        <end position="453"/>
    </location>
</feature>
<dbReference type="Proteomes" id="UP000242818">
    <property type="component" value="Unassembled WGS sequence"/>
</dbReference>
<accession>A0A1C4EFK3</accession>
<sequence length="953" mass="107331">MPENKVMFCYIPLVACFAKRLVIALLLFVSTSSALAQTHTGIAKGQVKDSVHHYVLPAATVSIYIVATGKLVNFQLSNNFGRVLFNKLPVGVLLRAIATNVGYAPASKEFTIPPESGEIDLDIFPMNRQAVGLQGVTIVGTPPPVQMRGDTLEFNADAFKLDSNAVVEDMLKKLPGVTIWNDGVITVNGKKVDKLLVEGKPFFDIRGKIALQNLPKGAVQQVQVYDVKSQTDSTDIKTNMNILLKKDQQDGYFGKVGASLGTTRRYDANGMISYFSPTDQISVVGALNNVNKSAANANTLVEINSFKGEGIGNNYHSDFTQPGTLVFKAAGFTALHDFGKKLEKGIDTNDLKVEYFMTDNRAMVNQQLNTTLLFGTDGHLSQTTASAVSSGNNEQAFRAAYEKNFVHSKLHTDYTLLHTSFHSNSTLRMESAGDSAADRSERIDDQDTKNTATSQTGTIDFQTQRYNDFAVHKNRSLNMSLHYAFKLGQSNEDKNRISRFTTTDTTQRQQFNRQYGTSATMATHSLESDFYNILPLLSNKQTFPQIDFKNVLAYDQTKQTDAVSDFSETSQQYALNNQLSNHLNTRIVEDRPGLNFTRSRKFILTNRYANTWTINFFAQGQFYNMTNTARQQFQNINRAYFYFIPSAGLQYRNYQTGEFRKTYALRYNTSVTYPTLQQLAPLVDDANVTYLSYGNIHLKPAYVHDVLFSYDYNNVAAKNPFNGSLQAKMGLTAHFITDSSYFDQLGRSVSYPINVEGERHASVDGSLQKAFKRNGHQWQVAGKSSFNYTQNKSSLNGQFYEVRQHAWLASADLTYEYKSLTAQVGETFSYQQLNRATISTYTYKNWKTYGYIAWTMTRGLFAKSGIDFNKYRATNTHNIYFTIWNTDVGYRFLKGNNLEVKLSGLDLLHQHKNVINTITDNSITTGTVNVLQQYFLFTLAYYPRRFGLHKKDQ</sequence>
<evidence type="ECO:0000256" key="2">
    <source>
        <dbReference type="SAM" id="SignalP"/>
    </source>
</evidence>
<feature type="compositionally biased region" description="Basic and acidic residues" evidence="1">
    <location>
        <begin position="436"/>
        <end position="448"/>
    </location>
</feature>
<gene>
    <name evidence="3" type="ORF">GA0116948_10873</name>
</gene>